<accession>A0ACC1ADV5</accession>
<protein>
    <submittedName>
        <fullName evidence="1">Uncharacterized protein</fullName>
    </submittedName>
</protein>
<evidence type="ECO:0000313" key="1">
    <source>
        <dbReference type="EMBL" id="KAJ0083926.1"/>
    </source>
</evidence>
<sequence>MVHDLELVAFRPKNKESDSLFKSKLYTPIMYIRDNIFLLQSSMYHYVLLRLRLV</sequence>
<evidence type="ECO:0000313" key="2">
    <source>
        <dbReference type="Proteomes" id="UP001164250"/>
    </source>
</evidence>
<organism evidence="1 2">
    <name type="scientific">Pistacia atlantica</name>
    <dbReference type="NCBI Taxonomy" id="434234"/>
    <lineage>
        <taxon>Eukaryota</taxon>
        <taxon>Viridiplantae</taxon>
        <taxon>Streptophyta</taxon>
        <taxon>Embryophyta</taxon>
        <taxon>Tracheophyta</taxon>
        <taxon>Spermatophyta</taxon>
        <taxon>Magnoliopsida</taxon>
        <taxon>eudicotyledons</taxon>
        <taxon>Gunneridae</taxon>
        <taxon>Pentapetalae</taxon>
        <taxon>rosids</taxon>
        <taxon>malvids</taxon>
        <taxon>Sapindales</taxon>
        <taxon>Anacardiaceae</taxon>
        <taxon>Pistacia</taxon>
    </lineage>
</organism>
<comment type="caution">
    <text evidence="1">The sequence shown here is derived from an EMBL/GenBank/DDBJ whole genome shotgun (WGS) entry which is preliminary data.</text>
</comment>
<name>A0ACC1ADV5_9ROSI</name>
<proteinExistence type="predicted"/>
<gene>
    <name evidence="1" type="ORF">Patl1_29948</name>
</gene>
<keyword evidence="2" id="KW-1185">Reference proteome</keyword>
<dbReference type="Proteomes" id="UP001164250">
    <property type="component" value="Chromosome 11"/>
</dbReference>
<reference evidence="2" key="1">
    <citation type="journal article" date="2023" name="G3 (Bethesda)">
        <title>Genome assembly and association tests identify interacting loci associated with vigor, precocity, and sex in interspecific pistachio rootstocks.</title>
        <authorList>
            <person name="Palmer W."/>
            <person name="Jacygrad E."/>
            <person name="Sagayaradj S."/>
            <person name="Cavanaugh K."/>
            <person name="Han R."/>
            <person name="Bertier L."/>
            <person name="Beede B."/>
            <person name="Kafkas S."/>
            <person name="Golino D."/>
            <person name="Preece J."/>
            <person name="Michelmore R."/>
        </authorList>
    </citation>
    <scope>NUCLEOTIDE SEQUENCE [LARGE SCALE GENOMIC DNA]</scope>
</reference>
<dbReference type="EMBL" id="CM047907">
    <property type="protein sequence ID" value="KAJ0083926.1"/>
    <property type="molecule type" value="Genomic_DNA"/>
</dbReference>